<evidence type="ECO:0000313" key="2">
    <source>
        <dbReference type="Proteomes" id="UP001153069"/>
    </source>
</evidence>
<protein>
    <submittedName>
        <fullName evidence="1">Uncharacterized protein</fullName>
    </submittedName>
</protein>
<dbReference type="EMBL" id="CAICTM010001506">
    <property type="protein sequence ID" value="CAB9524215.1"/>
    <property type="molecule type" value="Genomic_DNA"/>
</dbReference>
<keyword evidence="2" id="KW-1185">Reference proteome</keyword>
<gene>
    <name evidence="1" type="ORF">SEMRO_1508_G278460.1</name>
</gene>
<reference evidence="1" key="1">
    <citation type="submission" date="2020-06" db="EMBL/GenBank/DDBJ databases">
        <authorList>
            <consortium name="Plant Systems Biology data submission"/>
        </authorList>
    </citation>
    <scope>NUCLEOTIDE SEQUENCE</scope>
    <source>
        <strain evidence="1">D6</strain>
    </source>
</reference>
<dbReference type="Proteomes" id="UP001153069">
    <property type="component" value="Unassembled WGS sequence"/>
</dbReference>
<accession>A0A9N8HTF9</accession>
<name>A0A9N8HTF9_9STRA</name>
<proteinExistence type="predicted"/>
<dbReference type="AlphaFoldDB" id="A0A9N8HTF9"/>
<organism evidence="1 2">
    <name type="scientific">Seminavis robusta</name>
    <dbReference type="NCBI Taxonomy" id="568900"/>
    <lineage>
        <taxon>Eukaryota</taxon>
        <taxon>Sar</taxon>
        <taxon>Stramenopiles</taxon>
        <taxon>Ochrophyta</taxon>
        <taxon>Bacillariophyta</taxon>
        <taxon>Bacillariophyceae</taxon>
        <taxon>Bacillariophycidae</taxon>
        <taxon>Naviculales</taxon>
        <taxon>Naviculaceae</taxon>
        <taxon>Seminavis</taxon>
    </lineage>
</organism>
<comment type="caution">
    <text evidence="1">The sequence shown here is derived from an EMBL/GenBank/DDBJ whole genome shotgun (WGS) entry which is preliminary data.</text>
</comment>
<sequence length="108" mass="12031">MGKYMSGKLVGRDGVTVFEDHNEFGQEWQVTDKDPQLFQAMDVAPQYPEKCILPDPASRDQVRLGSSVARQAAKKACDQSEHHFYKDHIEACIFDVMASGDVDIARAG</sequence>
<evidence type="ECO:0000313" key="1">
    <source>
        <dbReference type="EMBL" id="CAB9524215.1"/>
    </source>
</evidence>